<name>A0A383UL27_BLUHO</name>
<dbReference type="SUPFAM" id="SSF56112">
    <property type="entry name" value="Protein kinase-like (PK-like)"/>
    <property type="match status" value="1"/>
</dbReference>
<evidence type="ECO:0000313" key="2">
    <source>
        <dbReference type="EMBL" id="SZF00991.1"/>
    </source>
</evidence>
<dbReference type="EMBL" id="UNSH01000035">
    <property type="protein sequence ID" value="SZF00991.1"/>
    <property type="molecule type" value="Genomic_DNA"/>
</dbReference>
<feature type="domain" description="Fungal-type protein kinase" evidence="1">
    <location>
        <begin position="278"/>
        <end position="659"/>
    </location>
</feature>
<proteinExistence type="predicted"/>
<dbReference type="Proteomes" id="UP000275772">
    <property type="component" value="Unassembled WGS sequence"/>
</dbReference>
<dbReference type="PANTHER" id="PTHR38248:SF2">
    <property type="entry name" value="FUNK1 11"/>
    <property type="match status" value="1"/>
</dbReference>
<protein>
    <recommendedName>
        <fullName evidence="1">Fungal-type protein kinase domain-containing protein</fullName>
    </recommendedName>
</protein>
<dbReference type="VEuPathDB" id="FungiDB:BLGHR1_11742"/>
<reference evidence="2 3" key="1">
    <citation type="submission" date="2017-11" db="EMBL/GenBank/DDBJ databases">
        <authorList>
            <person name="Kracher B."/>
        </authorList>
    </citation>
    <scope>NUCLEOTIDE SEQUENCE [LARGE SCALE GENOMIC DNA]</scope>
    <source>
        <strain evidence="2 3">RACE1</strain>
    </source>
</reference>
<dbReference type="AlphaFoldDB" id="A0A383UL27"/>
<organism evidence="2 3">
    <name type="scientific">Blumeria hordei</name>
    <name type="common">Barley powdery mildew</name>
    <name type="synonym">Blumeria graminis f. sp. hordei</name>
    <dbReference type="NCBI Taxonomy" id="2867405"/>
    <lineage>
        <taxon>Eukaryota</taxon>
        <taxon>Fungi</taxon>
        <taxon>Dikarya</taxon>
        <taxon>Ascomycota</taxon>
        <taxon>Pezizomycotina</taxon>
        <taxon>Leotiomycetes</taxon>
        <taxon>Erysiphales</taxon>
        <taxon>Erysiphaceae</taxon>
        <taxon>Blumeria</taxon>
    </lineage>
</organism>
<accession>A0A383UL27</accession>
<dbReference type="Pfam" id="PF17667">
    <property type="entry name" value="Pkinase_fungal"/>
    <property type="match status" value="1"/>
</dbReference>
<gene>
    <name evidence="2" type="ORF">BLGHR1_11742</name>
</gene>
<evidence type="ECO:0000259" key="1">
    <source>
        <dbReference type="Pfam" id="PF17667"/>
    </source>
</evidence>
<dbReference type="PANTHER" id="PTHR38248">
    <property type="entry name" value="FUNK1 6"/>
    <property type="match status" value="1"/>
</dbReference>
<sequence length="800" mass="92590">MSQHSTLFAHLAGDQIRISLERFRHENGQRVNISGALCGIFQGLSLHSRWICRRNKEIPPEPFQLVTKHILDERTDLSIFNHLIYSIEQNFEDTFILQTCFNLAGTLSCNLLPPIPFQQVPSSPNNSSNSAAQCYHHLPKNPIKAIEKELGRKSYIKISVFWAKFFEGKAWSDQTMRIWESYRNYKNDTNPENFRFDLAEQGVWDWIASFNNLFLSQLLECPSLPSEHFPTLIREETDLPLRGQICLSTTVGTWKADEVQGQLDFHIKAIGQPCKLGDWSQVRVVAGLCEKPSKSRRKVRFIQLATYVRQIFYVQPLRRFVHGFCLFDKEIEFWMIDRTGAYSSGYINIENDEQALVRAITSYLLMSDEELGLDLTIRQVDGLSMIKIANDESGETKEIEIDPKPLLKSRKLISRGTTCYRSLDNKYFVKYSWHEIFGETEVDLLKEALSLKGVVNLVASDIIHSHTDHWEHLKGLGPSRWHLAPKKQLLNDSDSSDDFNDTDDREKYQLAEEGESTVFSVDNDYVLRRVVLSPYGRPLQSCTSVLQFLIVLRDAILGHQNLFFEKEIIHNDISDTNIIIVTPTEDDRSRGMLIDLDHSLALYDRMLSYMIHRPVGTIKFMALEPLGVMRRPRSSREEPFERTYCHDLESFLYVFLTGCVEYGRDPGLPRIDLDSWCTNEIDELIENKRNDVLRNFKDMINKKFSSSFVDARELAKELQELIFGNNKKLSEYSSYDDFIYNEIIQAFNKTIGRIEGEIHSKLHGSALEKSRTERGLMRRLLEHDKMCRGLDWLEETTPSS</sequence>
<evidence type="ECO:0000313" key="3">
    <source>
        <dbReference type="Proteomes" id="UP000275772"/>
    </source>
</evidence>
<dbReference type="InterPro" id="IPR040976">
    <property type="entry name" value="Pkinase_fungal"/>
</dbReference>
<dbReference type="Gene3D" id="1.10.510.10">
    <property type="entry name" value="Transferase(Phosphotransferase) domain 1"/>
    <property type="match status" value="1"/>
</dbReference>
<dbReference type="InterPro" id="IPR011009">
    <property type="entry name" value="Kinase-like_dom_sf"/>
</dbReference>